<dbReference type="GO" id="GO:0016020">
    <property type="term" value="C:membrane"/>
    <property type="evidence" value="ECO:0007669"/>
    <property type="project" value="UniProtKB-SubCell"/>
</dbReference>
<evidence type="ECO:0000256" key="5">
    <source>
        <dbReference type="ARBA" id="ARBA00023136"/>
    </source>
</evidence>
<feature type="compositionally biased region" description="Basic and acidic residues" evidence="7">
    <location>
        <begin position="42"/>
        <end position="53"/>
    </location>
</feature>
<gene>
    <name evidence="8" type="ORF">G6F64_015579</name>
</gene>
<feature type="region of interest" description="Disordered" evidence="7">
    <location>
        <begin position="42"/>
        <end position="68"/>
    </location>
</feature>
<dbReference type="Pfam" id="PF00375">
    <property type="entry name" value="SDF"/>
    <property type="match status" value="1"/>
</dbReference>
<keyword evidence="5" id="KW-0472">Membrane</keyword>
<evidence type="ECO:0000256" key="6">
    <source>
        <dbReference type="RuleBase" id="RU361216"/>
    </source>
</evidence>
<evidence type="ECO:0000256" key="1">
    <source>
        <dbReference type="ARBA" id="ARBA00004141"/>
    </source>
</evidence>
<keyword evidence="3" id="KW-0812">Transmembrane</keyword>
<keyword evidence="2 6" id="KW-0813">Transport</keyword>
<dbReference type="SUPFAM" id="SSF118215">
    <property type="entry name" value="Proton glutamate symport protein"/>
    <property type="match status" value="1"/>
</dbReference>
<keyword evidence="4" id="KW-1133">Transmembrane helix</keyword>
<dbReference type="Proteomes" id="UP000716291">
    <property type="component" value="Unassembled WGS sequence"/>
</dbReference>
<dbReference type="EMBL" id="JAANQT010017146">
    <property type="protein sequence ID" value="KAG1271739.1"/>
    <property type="molecule type" value="Genomic_DNA"/>
</dbReference>
<keyword evidence="9" id="KW-1185">Reference proteome</keyword>
<proteinExistence type="inferred from homology"/>
<evidence type="ECO:0000256" key="2">
    <source>
        <dbReference type="ARBA" id="ARBA00022448"/>
    </source>
</evidence>
<evidence type="ECO:0000256" key="7">
    <source>
        <dbReference type="SAM" id="MobiDB-lite"/>
    </source>
</evidence>
<dbReference type="GO" id="GO:0015293">
    <property type="term" value="F:symporter activity"/>
    <property type="evidence" value="ECO:0007669"/>
    <property type="project" value="UniProtKB-UniRule"/>
</dbReference>
<organism evidence="8 9">
    <name type="scientific">Rhizopus oryzae</name>
    <name type="common">Mucormycosis agent</name>
    <name type="synonym">Rhizopus arrhizus var. delemar</name>
    <dbReference type="NCBI Taxonomy" id="64495"/>
    <lineage>
        <taxon>Eukaryota</taxon>
        <taxon>Fungi</taxon>
        <taxon>Fungi incertae sedis</taxon>
        <taxon>Mucoromycota</taxon>
        <taxon>Mucoromycotina</taxon>
        <taxon>Mucoromycetes</taxon>
        <taxon>Mucorales</taxon>
        <taxon>Mucorineae</taxon>
        <taxon>Rhizopodaceae</taxon>
        <taxon>Rhizopus</taxon>
    </lineage>
</organism>
<evidence type="ECO:0000256" key="3">
    <source>
        <dbReference type="ARBA" id="ARBA00022692"/>
    </source>
</evidence>
<keyword evidence="6" id="KW-0769">Symport</keyword>
<evidence type="ECO:0000313" key="9">
    <source>
        <dbReference type="Proteomes" id="UP000716291"/>
    </source>
</evidence>
<dbReference type="AlphaFoldDB" id="A0A9P6WR02"/>
<evidence type="ECO:0000256" key="4">
    <source>
        <dbReference type="ARBA" id="ARBA00022989"/>
    </source>
</evidence>
<dbReference type="Gene3D" id="1.10.3860.10">
    <property type="entry name" value="Sodium:dicarboxylate symporter"/>
    <property type="match status" value="1"/>
</dbReference>
<dbReference type="InterPro" id="IPR036458">
    <property type="entry name" value="Na:dicarbo_symporter_sf"/>
</dbReference>
<dbReference type="InterPro" id="IPR001991">
    <property type="entry name" value="Na-dicarboxylate_symporter"/>
</dbReference>
<comment type="caution">
    <text evidence="8">The sequence shown here is derived from an EMBL/GenBank/DDBJ whole genome shotgun (WGS) entry which is preliminary data.</text>
</comment>
<evidence type="ECO:0000313" key="8">
    <source>
        <dbReference type="EMBL" id="KAG1271739.1"/>
    </source>
</evidence>
<accession>A0A9P6WR02</accession>
<sequence length="68" mass="7043">MFHLPEAGLLLIMGIDQFFDMGRTATNVVGNSLATAVIAKLEDDRGDQPEGKPADNASAATGKPASQA</sequence>
<comment type="subcellular location">
    <subcellularLocation>
        <location evidence="1 6">Membrane</location>
        <topology evidence="1 6">Multi-pass membrane protein</topology>
    </subcellularLocation>
</comment>
<protein>
    <recommendedName>
        <fullName evidence="6">Amino acid transporter</fullName>
    </recommendedName>
</protein>
<reference evidence="8" key="1">
    <citation type="journal article" date="2020" name="Microb. Genom.">
        <title>Genetic diversity of clinical and environmental Mucorales isolates obtained from an investigation of mucormycosis cases among solid organ transplant recipients.</title>
        <authorList>
            <person name="Nguyen M.H."/>
            <person name="Kaul D."/>
            <person name="Muto C."/>
            <person name="Cheng S.J."/>
            <person name="Richter R.A."/>
            <person name="Bruno V.M."/>
            <person name="Liu G."/>
            <person name="Beyhan S."/>
            <person name="Sundermann A.J."/>
            <person name="Mounaud S."/>
            <person name="Pasculle A.W."/>
            <person name="Nierman W.C."/>
            <person name="Driscoll E."/>
            <person name="Cumbie R."/>
            <person name="Clancy C.J."/>
            <person name="Dupont C.L."/>
        </authorList>
    </citation>
    <scope>NUCLEOTIDE SEQUENCE</scope>
    <source>
        <strain evidence="8">GL11</strain>
    </source>
</reference>
<comment type="similarity">
    <text evidence="6">Belongs to the dicarboxylate/amino acid:cation symporter (DAACS) (TC 2.A.23) family.</text>
</comment>
<name>A0A9P6WR02_RHIOR</name>